<evidence type="ECO:0000256" key="4">
    <source>
        <dbReference type="ARBA" id="ARBA00022989"/>
    </source>
</evidence>
<dbReference type="EMBL" id="JAVRHQ010000013">
    <property type="protein sequence ID" value="MDT0643528.1"/>
    <property type="molecule type" value="Genomic_DNA"/>
</dbReference>
<dbReference type="Pfam" id="PF09335">
    <property type="entry name" value="VTT_dom"/>
    <property type="match status" value="1"/>
</dbReference>
<evidence type="ECO:0000259" key="7">
    <source>
        <dbReference type="Pfam" id="PF09335"/>
    </source>
</evidence>
<reference evidence="8 9" key="1">
    <citation type="submission" date="2023-09" db="EMBL/GenBank/DDBJ databases">
        <authorList>
            <person name="Rey-Velasco X."/>
        </authorList>
    </citation>
    <scope>NUCLEOTIDE SEQUENCE [LARGE SCALE GENOMIC DNA]</scope>
    <source>
        <strain evidence="8 9">F363</strain>
    </source>
</reference>
<dbReference type="InterPro" id="IPR015414">
    <property type="entry name" value="TMEM64"/>
</dbReference>
<feature type="transmembrane region" description="Helical" evidence="6">
    <location>
        <begin position="9"/>
        <end position="29"/>
    </location>
</feature>
<accession>A0ABU3CB89</accession>
<evidence type="ECO:0000256" key="1">
    <source>
        <dbReference type="ARBA" id="ARBA00004651"/>
    </source>
</evidence>
<evidence type="ECO:0000256" key="5">
    <source>
        <dbReference type="ARBA" id="ARBA00023136"/>
    </source>
</evidence>
<dbReference type="Proteomes" id="UP001262889">
    <property type="component" value="Unassembled WGS sequence"/>
</dbReference>
<keyword evidence="9" id="KW-1185">Reference proteome</keyword>
<keyword evidence="3 6" id="KW-0812">Transmembrane</keyword>
<feature type="transmembrane region" description="Helical" evidence="6">
    <location>
        <begin position="175"/>
        <end position="193"/>
    </location>
</feature>
<feature type="domain" description="VTT" evidence="7">
    <location>
        <begin position="79"/>
        <end position="194"/>
    </location>
</feature>
<evidence type="ECO:0000313" key="8">
    <source>
        <dbReference type="EMBL" id="MDT0643528.1"/>
    </source>
</evidence>
<evidence type="ECO:0000256" key="2">
    <source>
        <dbReference type="ARBA" id="ARBA00022475"/>
    </source>
</evidence>
<dbReference type="PANTHER" id="PTHR12677:SF59">
    <property type="entry name" value="GOLGI APPARATUS MEMBRANE PROTEIN TVP38-RELATED"/>
    <property type="match status" value="1"/>
</dbReference>
<evidence type="ECO:0000256" key="6">
    <source>
        <dbReference type="RuleBase" id="RU366058"/>
    </source>
</evidence>
<dbReference type="RefSeq" id="WP_311535147.1">
    <property type="nucleotide sequence ID" value="NZ_JAVRHQ010000013.1"/>
</dbReference>
<keyword evidence="2 6" id="KW-1003">Cell membrane</keyword>
<feature type="transmembrane region" description="Helical" evidence="6">
    <location>
        <begin position="135"/>
        <end position="154"/>
    </location>
</feature>
<gene>
    <name evidence="8" type="ORF">RM553_11855</name>
</gene>
<comment type="similarity">
    <text evidence="6">Belongs to the TVP38/TMEM64 family.</text>
</comment>
<name>A0ABU3CB89_9FLAO</name>
<proteinExistence type="inferred from homology"/>
<evidence type="ECO:0000313" key="9">
    <source>
        <dbReference type="Proteomes" id="UP001262889"/>
    </source>
</evidence>
<protein>
    <recommendedName>
        <fullName evidence="6">TVP38/TMEM64 family membrane protein</fullName>
    </recommendedName>
</protein>
<keyword evidence="4 6" id="KW-1133">Transmembrane helix</keyword>
<feature type="transmembrane region" description="Helical" evidence="6">
    <location>
        <begin position="205"/>
        <end position="221"/>
    </location>
</feature>
<comment type="subcellular location">
    <subcellularLocation>
        <location evidence="1 6">Cell membrane</location>
        <topology evidence="1 6">Multi-pass membrane protein</topology>
    </subcellularLocation>
</comment>
<organism evidence="8 9">
    <name type="scientific">Autumnicola tepida</name>
    <dbReference type="NCBI Taxonomy" id="3075595"/>
    <lineage>
        <taxon>Bacteria</taxon>
        <taxon>Pseudomonadati</taxon>
        <taxon>Bacteroidota</taxon>
        <taxon>Flavobacteriia</taxon>
        <taxon>Flavobacteriales</taxon>
        <taxon>Flavobacteriaceae</taxon>
        <taxon>Autumnicola</taxon>
    </lineage>
</organism>
<feature type="transmembrane region" description="Helical" evidence="6">
    <location>
        <begin position="94"/>
        <end position="115"/>
    </location>
</feature>
<keyword evidence="5 6" id="KW-0472">Membrane</keyword>
<sequence length="234" mass="26619">MKKHTLPKYLSFILSGTIILGLVFSYFIFPSFEAFIDETIGVILNGNTQETHQYFQQFGIWGPIAIIIFIILQMFLIFFPSWLPIIIAVMAYGFWWGILIGMTGVMLASAIGYYIGTKLENVVRKIIGEEKLQKMDFWITNYSFVSVILFRISPFLSNDSISFIAGILEMKFKKFMLATFTGMLPLSIAIAYFSEDIDTLEDGMYWIGGAGLVAYAIYIFIDVRKRRNKTASGS</sequence>
<comment type="caution">
    <text evidence="8">The sequence shown here is derived from an EMBL/GenBank/DDBJ whole genome shotgun (WGS) entry which is preliminary data.</text>
</comment>
<evidence type="ECO:0000256" key="3">
    <source>
        <dbReference type="ARBA" id="ARBA00022692"/>
    </source>
</evidence>
<dbReference type="InterPro" id="IPR032816">
    <property type="entry name" value="VTT_dom"/>
</dbReference>
<dbReference type="PANTHER" id="PTHR12677">
    <property type="entry name" value="GOLGI APPARATUS MEMBRANE PROTEIN TVP38-RELATED"/>
    <property type="match status" value="1"/>
</dbReference>
<feature type="transmembrane region" description="Helical" evidence="6">
    <location>
        <begin position="60"/>
        <end position="82"/>
    </location>
</feature>